<sequence length="21" mass="2387">MVTALYFTVDLLLRCLAILAF</sequence>
<evidence type="ECO:0000313" key="1">
    <source>
        <dbReference type="EMBL" id="JAH09321.1"/>
    </source>
</evidence>
<accession>A0A0E9PXI9</accession>
<dbReference type="EMBL" id="GBXM01081852">
    <property type="protein sequence ID" value="JAH26725.1"/>
    <property type="molecule type" value="Transcribed_RNA"/>
</dbReference>
<dbReference type="EMBL" id="GBXM01087070">
    <property type="protein sequence ID" value="JAH21507.1"/>
    <property type="molecule type" value="Transcribed_RNA"/>
</dbReference>
<proteinExistence type="predicted"/>
<dbReference type="AlphaFoldDB" id="A0A0E9PXI9"/>
<reference evidence="1" key="1">
    <citation type="submission" date="2014-11" db="EMBL/GenBank/DDBJ databases">
        <authorList>
            <person name="Amaro Gonzalez C."/>
        </authorList>
    </citation>
    <scope>NUCLEOTIDE SEQUENCE</scope>
</reference>
<dbReference type="EMBL" id="GBXM01099256">
    <property type="protein sequence ID" value="JAH09321.1"/>
    <property type="molecule type" value="Transcribed_RNA"/>
</dbReference>
<name>A0A0E9PXI9_ANGAN</name>
<protein>
    <submittedName>
        <fullName evidence="1">Uncharacterized protein</fullName>
    </submittedName>
</protein>
<reference evidence="1" key="2">
    <citation type="journal article" date="2015" name="Fish Shellfish Immunol.">
        <title>Early steps in the European eel (Anguilla anguilla)-Vibrio vulnificus interaction in the gills: Role of the RtxA13 toxin.</title>
        <authorList>
            <person name="Callol A."/>
            <person name="Pajuelo D."/>
            <person name="Ebbesson L."/>
            <person name="Teles M."/>
            <person name="MacKenzie S."/>
            <person name="Amaro C."/>
        </authorList>
    </citation>
    <scope>NUCLEOTIDE SEQUENCE</scope>
</reference>
<organism evidence="1">
    <name type="scientific">Anguilla anguilla</name>
    <name type="common">European freshwater eel</name>
    <name type="synonym">Muraena anguilla</name>
    <dbReference type="NCBI Taxonomy" id="7936"/>
    <lineage>
        <taxon>Eukaryota</taxon>
        <taxon>Metazoa</taxon>
        <taxon>Chordata</taxon>
        <taxon>Craniata</taxon>
        <taxon>Vertebrata</taxon>
        <taxon>Euteleostomi</taxon>
        <taxon>Actinopterygii</taxon>
        <taxon>Neopterygii</taxon>
        <taxon>Teleostei</taxon>
        <taxon>Anguilliformes</taxon>
        <taxon>Anguillidae</taxon>
        <taxon>Anguilla</taxon>
    </lineage>
</organism>